<dbReference type="AlphaFoldDB" id="A0A5M3WGK8"/>
<dbReference type="Proteomes" id="UP000331127">
    <property type="component" value="Unassembled WGS sequence"/>
</dbReference>
<dbReference type="EMBL" id="BLAE01000007">
    <property type="protein sequence ID" value="GES07806.1"/>
    <property type="molecule type" value="Genomic_DNA"/>
</dbReference>
<comment type="caution">
    <text evidence="1">The sequence shown here is derived from an EMBL/GenBank/DDBJ whole genome shotgun (WGS) entry which is preliminary data.</text>
</comment>
<gene>
    <name evidence="1" type="ORF">Amac_014010</name>
</gene>
<evidence type="ECO:0000313" key="2">
    <source>
        <dbReference type="Proteomes" id="UP000331127"/>
    </source>
</evidence>
<organism evidence="1 2">
    <name type="scientific">Acrocarpospora macrocephala</name>
    <dbReference type="NCBI Taxonomy" id="150177"/>
    <lineage>
        <taxon>Bacteria</taxon>
        <taxon>Bacillati</taxon>
        <taxon>Actinomycetota</taxon>
        <taxon>Actinomycetes</taxon>
        <taxon>Streptosporangiales</taxon>
        <taxon>Streptosporangiaceae</taxon>
        <taxon>Acrocarpospora</taxon>
    </lineage>
</organism>
<reference evidence="1 2" key="1">
    <citation type="submission" date="2019-10" db="EMBL/GenBank/DDBJ databases">
        <title>Whole genome shotgun sequence of Acrocarpospora macrocephala NBRC 16266.</title>
        <authorList>
            <person name="Ichikawa N."/>
            <person name="Kimura A."/>
            <person name="Kitahashi Y."/>
            <person name="Komaki H."/>
            <person name="Oguchi A."/>
        </authorList>
    </citation>
    <scope>NUCLEOTIDE SEQUENCE [LARGE SCALE GENOMIC DNA]</scope>
    <source>
        <strain evidence="1 2">NBRC 16266</strain>
    </source>
</reference>
<protein>
    <submittedName>
        <fullName evidence="1">Uncharacterized protein</fullName>
    </submittedName>
</protein>
<accession>A0A5M3WGK8</accession>
<keyword evidence="2" id="KW-1185">Reference proteome</keyword>
<sequence>MSGSHRVDSTRGELINPNDIMWGRAQNIGGGSLDDSYGFLLPVNTSHYDIKVTITIVCAQI</sequence>
<dbReference type="OrthoDB" id="3535828at2"/>
<dbReference type="RefSeq" id="WP_155353475.1">
    <property type="nucleotide sequence ID" value="NZ_BAAAHL010000041.1"/>
</dbReference>
<name>A0A5M3WGK8_9ACTN</name>
<evidence type="ECO:0000313" key="1">
    <source>
        <dbReference type="EMBL" id="GES07806.1"/>
    </source>
</evidence>
<proteinExistence type="predicted"/>